<dbReference type="Gene3D" id="3.40.1350.100">
    <property type="match status" value="2"/>
</dbReference>
<accession>A0A8J7J4F4</accession>
<dbReference type="EMBL" id="JADEWZ010000026">
    <property type="protein sequence ID" value="MBE9117529.1"/>
    <property type="molecule type" value="Genomic_DNA"/>
</dbReference>
<keyword evidence="2" id="KW-1185">Reference proteome</keyword>
<organism evidence="1 2">
    <name type="scientific">Lusitaniella coriacea LEGE 07157</name>
    <dbReference type="NCBI Taxonomy" id="945747"/>
    <lineage>
        <taxon>Bacteria</taxon>
        <taxon>Bacillati</taxon>
        <taxon>Cyanobacteriota</taxon>
        <taxon>Cyanophyceae</taxon>
        <taxon>Spirulinales</taxon>
        <taxon>Lusitaniellaceae</taxon>
        <taxon>Lusitaniella</taxon>
    </lineage>
</organism>
<protein>
    <recommendedName>
        <fullName evidence="3">Tic22 family protein</fullName>
    </recommendedName>
</protein>
<comment type="caution">
    <text evidence="1">The sequence shown here is derived from an EMBL/GenBank/DDBJ whole genome shotgun (WGS) entry which is preliminary data.</text>
</comment>
<proteinExistence type="predicted"/>
<name>A0A8J7J4F4_9CYAN</name>
<sequence length="246" mass="27217">MKSLFHWGTTLSLTGSLAWGMLLGGSVPALALPPEQVSSSLGVTPIFFIMSGNNQLMYVSTENQERVSPRFISRQDAEAFLAKLKQDNPQLANQAQVAAIPLGELYKADLEGANQSQGVEFQYVATQQQIRAAQQVQQQFVGTPLFYATVGDDSLTIQQNGKTVIPFFFEQQGLMQMVERFRREQPAQAANVQVKVVPLEAVIETLKTSNDQALTQIVLVPSQEALEFVRSVQEQVQQQNQSNRSN</sequence>
<dbReference type="Proteomes" id="UP000654482">
    <property type="component" value="Unassembled WGS sequence"/>
</dbReference>
<reference evidence="1" key="1">
    <citation type="submission" date="2020-10" db="EMBL/GenBank/DDBJ databases">
        <authorList>
            <person name="Castelo-Branco R."/>
            <person name="Eusebio N."/>
            <person name="Adriana R."/>
            <person name="Vieira A."/>
            <person name="Brugerolle De Fraissinette N."/>
            <person name="Rezende De Castro R."/>
            <person name="Schneider M.P."/>
            <person name="Vasconcelos V."/>
            <person name="Leao P.N."/>
        </authorList>
    </citation>
    <scope>NUCLEOTIDE SEQUENCE</scope>
    <source>
        <strain evidence="1">LEGE 07157</strain>
    </source>
</reference>
<dbReference type="Pfam" id="PF04278">
    <property type="entry name" value="Tic22"/>
    <property type="match status" value="1"/>
</dbReference>
<dbReference type="PANTHER" id="PTHR33926">
    <property type="entry name" value="PROTEIN TIC 22, CHLOROPLASTIC"/>
    <property type="match status" value="1"/>
</dbReference>
<evidence type="ECO:0000313" key="2">
    <source>
        <dbReference type="Proteomes" id="UP000654482"/>
    </source>
</evidence>
<dbReference type="GO" id="GO:0015031">
    <property type="term" value="P:protein transport"/>
    <property type="evidence" value="ECO:0007669"/>
    <property type="project" value="InterPro"/>
</dbReference>
<dbReference type="RefSeq" id="WP_194030617.1">
    <property type="nucleotide sequence ID" value="NZ_JADEWZ010000026.1"/>
</dbReference>
<dbReference type="PANTHER" id="PTHR33926:SF4">
    <property type="entry name" value="PROTEIN TIC 22, CHLOROPLASTIC"/>
    <property type="match status" value="1"/>
</dbReference>
<evidence type="ECO:0008006" key="3">
    <source>
        <dbReference type="Google" id="ProtNLM"/>
    </source>
</evidence>
<dbReference type="AlphaFoldDB" id="A0A8J7J4F4"/>
<dbReference type="InterPro" id="IPR007378">
    <property type="entry name" value="Tic22-like"/>
</dbReference>
<gene>
    <name evidence="1" type="ORF">IQ249_16645</name>
</gene>
<evidence type="ECO:0000313" key="1">
    <source>
        <dbReference type="EMBL" id="MBE9117529.1"/>
    </source>
</evidence>